<dbReference type="AlphaFoldDB" id="A0A0E9UV39"/>
<organism evidence="2">
    <name type="scientific">Anguilla anguilla</name>
    <name type="common">European freshwater eel</name>
    <name type="synonym">Muraena anguilla</name>
    <dbReference type="NCBI Taxonomy" id="7936"/>
    <lineage>
        <taxon>Eukaryota</taxon>
        <taxon>Metazoa</taxon>
        <taxon>Chordata</taxon>
        <taxon>Craniata</taxon>
        <taxon>Vertebrata</taxon>
        <taxon>Euteleostomi</taxon>
        <taxon>Actinopterygii</taxon>
        <taxon>Neopterygii</taxon>
        <taxon>Teleostei</taxon>
        <taxon>Anguilliformes</taxon>
        <taxon>Anguillidae</taxon>
        <taxon>Anguilla</taxon>
    </lineage>
</organism>
<name>A0A0E9UV39_ANGAN</name>
<evidence type="ECO:0000313" key="2">
    <source>
        <dbReference type="EMBL" id="JAH69724.1"/>
    </source>
</evidence>
<dbReference type="EMBL" id="GBXM01038853">
    <property type="protein sequence ID" value="JAH69724.1"/>
    <property type="molecule type" value="Transcribed_RNA"/>
</dbReference>
<protein>
    <submittedName>
        <fullName evidence="2">Uncharacterized protein</fullName>
    </submittedName>
</protein>
<reference evidence="2" key="2">
    <citation type="journal article" date="2015" name="Fish Shellfish Immunol.">
        <title>Early steps in the European eel (Anguilla anguilla)-Vibrio vulnificus interaction in the gills: Role of the RtxA13 toxin.</title>
        <authorList>
            <person name="Callol A."/>
            <person name="Pajuelo D."/>
            <person name="Ebbesson L."/>
            <person name="Teles M."/>
            <person name="MacKenzie S."/>
            <person name="Amaro C."/>
        </authorList>
    </citation>
    <scope>NUCLEOTIDE SEQUENCE</scope>
</reference>
<proteinExistence type="predicted"/>
<dbReference type="EMBL" id="GBXM01003427">
    <property type="protein sequence ID" value="JAI05151.1"/>
    <property type="molecule type" value="Transcribed_RNA"/>
</dbReference>
<feature type="transmembrane region" description="Helical" evidence="1">
    <location>
        <begin position="6"/>
        <end position="29"/>
    </location>
</feature>
<evidence type="ECO:0000256" key="1">
    <source>
        <dbReference type="SAM" id="Phobius"/>
    </source>
</evidence>
<accession>A0A0E9UV39</accession>
<keyword evidence="1" id="KW-0812">Transmembrane</keyword>
<keyword evidence="1" id="KW-0472">Membrane</keyword>
<reference evidence="2" key="1">
    <citation type="submission" date="2014-11" db="EMBL/GenBank/DDBJ databases">
        <authorList>
            <person name="Amaro Gonzalez C."/>
        </authorList>
    </citation>
    <scope>NUCLEOTIDE SEQUENCE</scope>
</reference>
<keyword evidence="1" id="KW-1133">Transmembrane helix</keyword>
<sequence>MLTRPLIRFVFVPGYLCVCVCSAAHNIVLSKNNNQMKITICS</sequence>